<comment type="caution">
    <text evidence="2">The sequence shown here is derived from an EMBL/GenBank/DDBJ whole genome shotgun (WGS) entry which is preliminary data.</text>
</comment>
<feature type="transmembrane region" description="Helical" evidence="1">
    <location>
        <begin position="130"/>
        <end position="149"/>
    </location>
</feature>
<protein>
    <submittedName>
        <fullName evidence="2">Uncharacterized protein</fullName>
    </submittedName>
</protein>
<name>A0A2V2ZU28_9BACI</name>
<dbReference type="Proteomes" id="UP000247150">
    <property type="component" value="Unassembled WGS sequence"/>
</dbReference>
<evidence type="ECO:0000313" key="3">
    <source>
        <dbReference type="Proteomes" id="UP000247150"/>
    </source>
</evidence>
<gene>
    <name evidence="2" type="ORF">DFO73_11525</name>
</gene>
<evidence type="ECO:0000256" key="1">
    <source>
        <dbReference type="SAM" id="Phobius"/>
    </source>
</evidence>
<dbReference type="EMBL" id="QGTW01000015">
    <property type="protein sequence ID" value="PWW20451.1"/>
    <property type="molecule type" value="Genomic_DNA"/>
</dbReference>
<sequence>MWGINDMKQIILWSLLILPWASLFFLKMDTVRRYMPVALFMTVIHTLAYQAAYHYGWWKETGSSLFGWDKVVPVPWVYGAYLVIVIWVFRFTFGKFWMYLTVNILLDGLFMYIVYPVWQQMGFVSSESTLPTIAIVAMMVGFALIIYLYQLWQDEVFKQPESETHK</sequence>
<organism evidence="2 3">
    <name type="scientific">Cytobacillus oceanisediminis</name>
    <dbReference type="NCBI Taxonomy" id="665099"/>
    <lineage>
        <taxon>Bacteria</taxon>
        <taxon>Bacillati</taxon>
        <taxon>Bacillota</taxon>
        <taxon>Bacilli</taxon>
        <taxon>Bacillales</taxon>
        <taxon>Bacillaceae</taxon>
        <taxon>Cytobacillus</taxon>
    </lineage>
</organism>
<proteinExistence type="predicted"/>
<dbReference type="AlphaFoldDB" id="A0A2V2ZU28"/>
<feature type="transmembrane region" description="Helical" evidence="1">
    <location>
        <begin position="72"/>
        <end position="89"/>
    </location>
</feature>
<keyword evidence="1" id="KW-0472">Membrane</keyword>
<feature type="transmembrane region" description="Helical" evidence="1">
    <location>
        <begin position="6"/>
        <end position="26"/>
    </location>
</feature>
<keyword evidence="1" id="KW-1133">Transmembrane helix</keyword>
<evidence type="ECO:0000313" key="2">
    <source>
        <dbReference type="EMBL" id="PWW20451.1"/>
    </source>
</evidence>
<feature type="transmembrane region" description="Helical" evidence="1">
    <location>
        <begin position="33"/>
        <end position="52"/>
    </location>
</feature>
<reference evidence="2 3" key="1">
    <citation type="submission" date="2018-05" db="EMBL/GenBank/DDBJ databases">
        <title>Freshwater and sediment microbial communities from various areas in North America, analyzing microbe dynamics in response to fracking.</title>
        <authorList>
            <person name="Lamendella R."/>
        </authorList>
    </citation>
    <scope>NUCLEOTIDE SEQUENCE [LARGE SCALE GENOMIC DNA]</scope>
    <source>
        <strain evidence="2 3">15_TX</strain>
    </source>
</reference>
<feature type="transmembrane region" description="Helical" evidence="1">
    <location>
        <begin position="96"/>
        <end position="118"/>
    </location>
</feature>
<keyword evidence="1" id="KW-0812">Transmembrane</keyword>
<accession>A0A2V2ZU28</accession>